<reference evidence="1" key="1">
    <citation type="submission" date="2021-06" db="EMBL/GenBank/DDBJ databases">
        <authorList>
            <consortium name="DOE Joint Genome Institute"/>
            <person name="Mondo S.J."/>
            <person name="Amses K.R."/>
            <person name="Simmons D.R."/>
            <person name="Longcore J.E."/>
            <person name="Seto K."/>
            <person name="Alves G.H."/>
            <person name="Bonds A.E."/>
            <person name="Quandt C.A."/>
            <person name="Davis W.J."/>
            <person name="Chang Y."/>
            <person name="Letcher P.M."/>
            <person name="Powell M.J."/>
            <person name="Kuo A."/>
            <person name="Labutti K."/>
            <person name="Pangilinan J."/>
            <person name="Andreopoulos W."/>
            <person name="Tritt A."/>
            <person name="Riley R."/>
            <person name="Hundley H."/>
            <person name="Johnson J."/>
            <person name="Lipzen A."/>
            <person name="Barry K."/>
            <person name="Berbee M.L."/>
            <person name="Buchler N.E."/>
            <person name="Grigoriev I.V."/>
            <person name="Spatafora J.W."/>
            <person name="Stajich J.E."/>
            <person name="James T.Y."/>
        </authorList>
    </citation>
    <scope>NUCLEOTIDE SEQUENCE</scope>
    <source>
        <strain evidence="1">AG</strain>
    </source>
</reference>
<comment type="caution">
    <text evidence="1">The sequence shown here is derived from an EMBL/GenBank/DDBJ whole genome shotgun (WGS) entry which is preliminary data.</text>
</comment>
<sequence>MLHIAGPISLCNQYEESVYYGEISNAGLPDVVCSANHWRYLDSSGRSTERLSETPTGAGWSCCCCCCTWCGSNRGRRNGIGYTRCCGGHRSIAGRCSGCAGRWDGTSGSRGRC</sequence>
<protein>
    <submittedName>
        <fullName evidence="1">Uncharacterized protein</fullName>
    </submittedName>
</protein>
<proteinExistence type="predicted"/>
<organism evidence="1 2">
    <name type="scientific">Umbelopsis ramanniana AG</name>
    <dbReference type="NCBI Taxonomy" id="1314678"/>
    <lineage>
        <taxon>Eukaryota</taxon>
        <taxon>Fungi</taxon>
        <taxon>Fungi incertae sedis</taxon>
        <taxon>Mucoromycota</taxon>
        <taxon>Mucoromycotina</taxon>
        <taxon>Umbelopsidomycetes</taxon>
        <taxon>Umbelopsidales</taxon>
        <taxon>Umbelopsidaceae</taxon>
        <taxon>Umbelopsis</taxon>
    </lineage>
</organism>
<dbReference type="Proteomes" id="UP001206595">
    <property type="component" value="Unassembled WGS sequence"/>
</dbReference>
<evidence type="ECO:0000313" key="1">
    <source>
        <dbReference type="EMBL" id="KAI8575367.1"/>
    </source>
</evidence>
<gene>
    <name evidence="1" type="ORF">K450DRAFT_262116</name>
</gene>
<dbReference type="AlphaFoldDB" id="A0AAD5E272"/>
<dbReference type="EMBL" id="MU620984">
    <property type="protein sequence ID" value="KAI8575367.1"/>
    <property type="molecule type" value="Genomic_DNA"/>
</dbReference>
<reference evidence="1" key="2">
    <citation type="journal article" date="2022" name="Proc. Natl. Acad. Sci. U.S.A.">
        <title>Diploid-dominant life cycles characterize the early evolution of Fungi.</title>
        <authorList>
            <person name="Amses K.R."/>
            <person name="Simmons D.R."/>
            <person name="Longcore J.E."/>
            <person name="Mondo S.J."/>
            <person name="Seto K."/>
            <person name="Jeronimo G.H."/>
            <person name="Bonds A.E."/>
            <person name="Quandt C.A."/>
            <person name="Davis W.J."/>
            <person name="Chang Y."/>
            <person name="Federici B.A."/>
            <person name="Kuo A."/>
            <person name="LaButti K."/>
            <person name="Pangilinan J."/>
            <person name="Andreopoulos W."/>
            <person name="Tritt A."/>
            <person name="Riley R."/>
            <person name="Hundley H."/>
            <person name="Johnson J."/>
            <person name="Lipzen A."/>
            <person name="Barry K."/>
            <person name="Lang B.F."/>
            <person name="Cuomo C.A."/>
            <person name="Buchler N.E."/>
            <person name="Grigoriev I.V."/>
            <person name="Spatafora J.W."/>
            <person name="Stajich J.E."/>
            <person name="James T.Y."/>
        </authorList>
    </citation>
    <scope>NUCLEOTIDE SEQUENCE</scope>
    <source>
        <strain evidence="1">AG</strain>
    </source>
</reference>
<accession>A0AAD5E272</accession>
<evidence type="ECO:0000313" key="2">
    <source>
        <dbReference type="Proteomes" id="UP001206595"/>
    </source>
</evidence>
<keyword evidence="2" id="KW-1185">Reference proteome</keyword>
<name>A0AAD5E272_UMBRA</name>
<dbReference type="RefSeq" id="XP_051440371.1">
    <property type="nucleotide sequence ID" value="XM_051592418.1"/>
</dbReference>
<dbReference type="GeneID" id="75917761"/>